<feature type="domain" description="Peptidase S26" evidence="8">
    <location>
        <begin position="41"/>
        <end position="194"/>
    </location>
</feature>
<dbReference type="PROSITE" id="PS00760">
    <property type="entry name" value="SPASE_I_2"/>
    <property type="match status" value="1"/>
</dbReference>
<dbReference type="InterPro" id="IPR019757">
    <property type="entry name" value="Pept_S26A_signal_pept_1_Lys-AS"/>
</dbReference>
<comment type="caution">
    <text evidence="9">The sequence shown here is derived from an EMBL/GenBank/DDBJ whole genome shotgun (WGS) entry which is preliminary data.</text>
</comment>
<dbReference type="Gene3D" id="2.10.109.10">
    <property type="entry name" value="Umud Fragment, subunit A"/>
    <property type="match status" value="1"/>
</dbReference>
<dbReference type="GO" id="GO:0009003">
    <property type="term" value="F:signal peptidase activity"/>
    <property type="evidence" value="ECO:0007669"/>
    <property type="project" value="UniProtKB-EC"/>
</dbReference>
<dbReference type="PANTHER" id="PTHR43390">
    <property type="entry name" value="SIGNAL PEPTIDASE I"/>
    <property type="match status" value="1"/>
</dbReference>
<sequence>MNKRQWNKKVENIRRKIQRSRNRQRRNRDVYTGRARRIALWAAQIGAVVILAFLLVAAFGIRITCSGMSMDPTVADGETVLVNRAAYLFSEPQADDVVVFSPEGAVDGAPNIKRVVGVPGDTVEISGGSLYVNGERYSDVADTERMEYAGRAGTEITLGEDEYFVLGDNRNNSEDSRYQSVGNVTADEIEGKVWLKVSLSDFGLVR</sequence>
<dbReference type="InterPro" id="IPR019758">
    <property type="entry name" value="Pept_S26A_signal_pept_1_CS"/>
</dbReference>
<protein>
    <recommendedName>
        <fullName evidence="4 7">Signal peptidase I</fullName>
        <ecNumber evidence="4 7">3.4.21.89</ecNumber>
    </recommendedName>
</protein>
<dbReference type="GO" id="GO:0005886">
    <property type="term" value="C:plasma membrane"/>
    <property type="evidence" value="ECO:0007669"/>
    <property type="project" value="UniProtKB-SubCell"/>
</dbReference>
<evidence type="ECO:0000256" key="1">
    <source>
        <dbReference type="ARBA" id="ARBA00000677"/>
    </source>
</evidence>
<comment type="similarity">
    <text evidence="3 7">Belongs to the peptidase S26 family.</text>
</comment>
<comment type="catalytic activity">
    <reaction evidence="1 7">
        <text>Cleavage of hydrophobic, N-terminal signal or leader sequences from secreted and periplasmic proteins.</text>
        <dbReference type="EC" id="3.4.21.89"/>
    </reaction>
</comment>
<keyword evidence="5 7" id="KW-0378">Hydrolase</keyword>
<evidence type="ECO:0000256" key="7">
    <source>
        <dbReference type="RuleBase" id="RU362042"/>
    </source>
</evidence>
<dbReference type="EMBL" id="DVHM01000094">
    <property type="protein sequence ID" value="HIR70782.1"/>
    <property type="molecule type" value="Genomic_DNA"/>
</dbReference>
<keyword evidence="7" id="KW-0812">Transmembrane</keyword>
<comment type="subcellular location">
    <subcellularLocation>
        <location evidence="2">Cell membrane</location>
        <topology evidence="2">Single-pass type II membrane protein</topology>
    </subcellularLocation>
    <subcellularLocation>
        <location evidence="7">Membrane</location>
        <topology evidence="7">Single-pass type II membrane protein</topology>
    </subcellularLocation>
</comment>
<dbReference type="PROSITE" id="PS00761">
    <property type="entry name" value="SPASE_I_3"/>
    <property type="match status" value="1"/>
</dbReference>
<evidence type="ECO:0000313" key="10">
    <source>
        <dbReference type="Proteomes" id="UP000823912"/>
    </source>
</evidence>
<dbReference type="GO" id="GO:0004252">
    <property type="term" value="F:serine-type endopeptidase activity"/>
    <property type="evidence" value="ECO:0007669"/>
    <property type="project" value="InterPro"/>
</dbReference>
<evidence type="ECO:0000313" key="9">
    <source>
        <dbReference type="EMBL" id="HIR70782.1"/>
    </source>
</evidence>
<reference evidence="9" key="1">
    <citation type="submission" date="2020-10" db="EMBL/GenBank/DDBJ databases">
        <authorList>
            <person name="Gilroy R."/>
        </authorList>
    </citation>
    <scope>NUCLEOTIDE SEQUENCE</scope>
    <source>
        <strain evidence="9">ChiSjej5B23-6657</strain>
    </source>
</reference>
<dbReference type="Proteomes" id="UP000823912">
    <property type="component" value="Unassembled WGS sequence"/>
</dbReference>
<dbReference type="EC" id="3.4.21.89" evidence="4 7"/>
<proteinExistence type="inferred from homology"/>
<dbReference type="NCBIfam" id="TIGR02227">
    <property type="entry name" value="sigpep_I_bact"/>
    <property type="match status" value="1"/>
</dbReference>
<dbReference type="PRINTS" id="PR00727">
    <property type="entry name" value="LEADERPTASE"/>
</dbReference>
<reference evidence="9" key="2">
    <citation type="journal article" date="2021" name="PeerJ">
        <title>Extensive microbial diversity within the chicken gut microbiome revealed by metagenomics and culture.</title>
        <authorList>
            <person name="Gilroy R."/>
            <person name="Ravi A."/>
            <person name="Getino M."/>
            <person name="Pursley I."/>
            <person name="Horton D.L."/>
            <person name="Alikhan N.F."/>
            <person name="Baker D."/>
            <person name="Gharbi K."/>
            <person name="Hall N."/>
            <person name="Watson M."/>
            <person name="Adriaenssens E.M."/>
            <person name="Foster-Nyarko E."/>
            <person name="Jarju S."/>
            <person name="Secka A."/>
            <person name="Antonio M."/>
            <person name="Oren A."/>
            <person name="Chaudhuri R.R."/>
            <person name="La Ragione R."/>
            <person name="Hildebrand F."/>
            <person name="Pallen M.J."/>
        </authorList>
    </citation>
    <scope>NUCLEOTIDE SEQUENCE</scope>
    <source>
        <strain evidence="9">ChiSjej5B23-6657</strain>
    </source>
</reference>
<name>A0A9D1E9M4_9FIRM</name>
<evidence type="ECO:0000259" key="8">
    <source>
        <dbReference type="Pfam" id="PF10502"/>
    </source>
</evidence>
<evidence type="ECO:0000256" key="2">
    <source>
        <dbReference type="ARBA" id="ARBA00004401"/>
    </source>
</evidence>
<accession>A0A9D1E9M4</accession>
<organism evidence="9 10">
    <name type="scientific">Candidatus Pullilachnospira gallistercoris</name>
    <dbReference type="NCBI Taxonomy" id="2840911"/>
    <lineage>
        <taxon>Bacteria</taxon>
        <taxon>Bacillati</taxon>
        <taxon>Bacillota</taxon>
        <taxon>Clostridia</taxon>
        <taxon>Lachnospirales</taxon>
        <taxon>Lachnospiraceae</taxon>
        <taxon>Lachnospiraceae incertae sedis</taxon>
        <taxon>Candidatus Pullilachnospira</taxon>
    </lineage>
</organism>
<dbReference type="AlphaFoldDB" id="A0A9D1E9M4"/>
<evidence type="ECO:0000256" key="3">
    <source>
        <dbReference type="ARBA" id="ARBA00009370"/>
    </source>
</evidence>
<gene>
    <name evidence="9" type="primary">lepB</name>
    <name evidence="9" type="ORF">IAA55_05835</name>
</gene>
<dbReference type="InterPro" id="IPR036286">
    <property type="entry name" value="LexA/Signal_pep-like_sf"/>
</dbReference>
<evidence type="ECO:0000256" key="6">
    <source>
        <dbReference type="PIRSR" id="PIRSR600223-1"/>
    </source>
</evidence>
<feature type="active site" evidence="6">
    <location>
        <position position="113"/>
    </location>
</feature>
<feature type="transmembrane region" description="Helical" evidence="7">
    <location>
        <begin position="38"/>
        <end position="61"/>
    </location>
</feature>
<evidence type="ECO:0000256" key="4">
    <source>
        <dbReference type="ARBA" id="ARBA00013208"/>
    </source>
</evidence>
<dbReference type="CDD" id="cd06530">
    <property type="entry name" value="S26_SPase_I"/>
    <property type="match status" value="1"/>
</dbReference>
<dbReference type="PANTHER" id="PTHR43390:SF1">
    <property type="entry name" value="CHLOROPLAST PROCESSING PEPTIDASE"/>
    <property type="match status" value="1"/>
</dbReference>
<keyword evidence="7" id="KW-0645">Protease</keyword>
<evidence type="ECO:0000256" key="5">
    <source>
        <dbReference type="ARBA" id="ARBA00022801"/>
    </source>
</evidence>
<keyword evidence="7" id="KW-1133">Transmembrane helix</keyword>
<dbReference type="InterPro" id="IPR019533">
    <property type="entry name" value="Peptidase_S26"/>
</dbReference>
<dbReference type="GO" id="GO:0006465">
    <property type="term" value="P:signal peptide processing"/>
    <property type="evidence" value="ECO:0007669"/>
    <property type="project" value="InterPro"/>
</dbReference>
<dbReference type="Pfam" id="PF10502">
    <property type="entry name" value="Peptidase_S26"/>
    <property type="match status" value="1"/>
</dbReference>
<keyword evidence="7" id="KW-0472">Membrane</keyword>
<dbReference type="SUPFAM" id="SSF51306">
    <property type="entry name" value="LexA/Signal peptidase"/>
    <property type="match status" value="1"/>
</dbReference>
<feature type="active site" evidence="6">
    <location>
        <position position="69"/>
    </location>
</feature>
<dbReference type="InterPro" id="IPR000223">
    <property type="entry name" value="Pept_S26A_signal_pept_1"/>
</dbReference>